<dbReference type="AlphaFoldDB" id="A0AAV3X7N7"/>
<comment type="caution">
    <text evidence="1">The sequence shown here is derived from an EMBL/GenBank/DDBJ whole genome shotgun (WGS) entry which is preliminary data.</text>
</comment>
<name>A0AAV3X7N7_9CYAN</name>
<evidence type="ECO:0000313" key="2">
    <source>
        <dbReference type="Proteomes" id="UP001050975"/>
    </source>
</evidence>
<protein>
    <recommendedName>
        <fullName evidence="3">Restriction endonuclease domain-containing protein</fullName>
    </recommendedName>
</protein>
<dbReference type="EMBL" id="BLAY01000054">
    <property type="protein sequence ID" value="GET38882.1"/>
    <property type="molecule type" value="Genomic_DNA"/>
</dbReference>
<accession>A0AAV3X7N7</accession>
<dbReference type="RefSeq" id="WP_226583407.1">
    <property type="nucleotide sequence ID" value="NZ_BLAY01000054.1"/>
</dbReference>
<evidence type="ECO:0008006" key="3">
    <source>
        <dbReference type="Google" id="ProtNLM"/>
    </source>
</evidence>
<proteinExistence type="predicted"/>
<keyword evidence="2" id="KW-1185">Reference proteome</keyword>
<dbReference type="Proteomes" id="UP001050975">
    <property type="component" value="Unassembled WGS sequence"/>
</dbReference>
<reference evidence="1" key="1">
    <citation type="submission" date="2019-10" db="EMBL/GenBank/DDBJ databases">
        <title>Draft genome sequece of Microseira wollei NIES-4236.</title>
        <authorList>
            <person name="Yamaguchi H."/>
            <person name="Suzuki S."/>
            <person name="Kawachi M."/>
        </authorList>
    </citation>
    <scope>NUCLEOTIDE SEQUENCE</scope>
    <source>
        <strain evidence="1">NIES-4236</strain>
    </source>
</reference>
<evidence type="ECO:0000313" key="1">
    <source>
        <dbReference type="EMBL" id="GET38882.1"/>
    </source>
</evidence>
<organism evidence="1 2">
    <name type="scientific">Microseira wollei NIES-4236</name>
    <dbReference type="NCBI Taxonomy" id="2530354"/>
    <lineage>
        <taxon>Bacteria</taxon>
        <taxon>Bacillati</taxon>
        <taxon>Cyanobacteriota</taxon>
        <taxon>Cyanophyceae</taxon>
        <taxon>Oscillatoriophycideae</taxon>
        <taxon>Aerosakkonematales</taxon>
        <taxon>Aerosakkonemataceae</taxon>
        <taxon>Microseira</taxon>
    </lineage>
</organism>
<gene>
    <name evidence="1" type="ORF">MiSe_36420</name>
</gene>
<sequence>MRIRCLANTGESLPSSYIAPARGYKQETEFPLTVGKEYTVDALKQWQRNVWYYICDDNSRYYPIQTPGPLFEMVDNRMSQYWRFKVSNNGLLNAFQQFSDPYFYDKQIKKKF</sequence>